<organism evidence="5 6">
    <name type="scientific">Gemmatirosa kalamazoonensis</name>
    <dbReference type="NCBI Taxonomy" id="861299"/>
    <lineage>
        <taxon>Bacteria</taxon>
        <taxon>Pseudomonadati</taxon>
        <taxon>Gemmatimonadota</taxon>
        <taxon>Gemmatimonadia</taxon>
        <taxon>Gemmatimonadales</taxon>
        <taxon>Gemmatimonadaceae</taxon>
        <taxon>Gemmatirosa</taxon>
    </lineage>
</organism>
<dbReference type="InterPro" id="IPR009057">
    <property type="entry name" value="Homeodomain-like_sf"/>
</dbReference>
<evidence type="ECO:0000313" key="6">
    <source>
        <dbReference type="Proteomes" id="UP000019151"/>
    </source>
</evidence>
<proteinExistence type="predicted"/>
<dbReference type="InterPro" id="IPR020449">
    <property type="entry name" value="Tscrpt_reg_AraC-type_HTH"/>
</dbReference>
<dbReference type="InterPro" id="IPR032783">
    <property type="entry name" value="AraC_lig"/>
</dbReference>
<dbReference type="Proteomes" id="UP000019151">
    <property type="component" value="Plasmid 2"/>
</dbReference>
<sequence>MSDNRPVVPIAAAELDRLLDALMVEFVRLSECLVGEGYRLELGGIDAPGLHYNLSGNGRLIVGNREPIPLQPHTLVVLPANTLFRIEVPSRRGPRGTWRTVNGRSMPSEPGAVRRYVANDGEPVIVLICGYFHASYGASTDLFGTLKGPIVEQFEEGDQVDGTLRTALAELVAQEVGFGAMSAALLKQVIVALLRRSLRSMDLWVERFSLLSDPQIARAFAEMVAHPGARHSVNSLARSAFLSRSAFVARFCSVVGRSPMMILRDLRMRQAADHLRSTTMTIDEVGRHAGYASRSSFVRAFRKAHGCDPASYRRSHARSE</sequence>
<dbReference type="PANTHER" id="PTHR11019">
    <property type="entry name" value="HTH-TYPE TRANSCRIPTIONAL REGULATOR NIMR"/>
    <property type="match status" value="1"/>
</dbReference>
<keyword evidence="6" id="KW-1185">Reference proteome</keyword>
<keyword evidence="5" id="KW-0614">Plasmid</keyword>
<keyword evidence="1" id="KW-0805">Transcription regulation</keyword>
<dbReference type="HOGENOM" id="CLU_000445_81_0_0"/>
<dbReference type="AlphaFoldDB" id="W0RUM5"/>
<dbReference type="CDD" id="cd02208">
    <property type="entry name" value="cupin_RmlC-like"/>
    <property type="match status" value="1"/>
</dbReference>
<evidence type="ECO:0000256" key="3">
    <source>
        <dbReference type="ARBA" id="ARBA00023163"/>
    </source>
</evidence>
<dbReference type="PRINTS" id="PR00032">
    <property type="entry name" value="HTHARAC"/>
</dbReference>
<dbReference type="PROSITE" id="PS01124">
    <property type="entry name" value="HTH_ARAC_FAMILY_2"/>
    <property type="match status" value="1"/>
</dbReference>
<dbReference type="GO" id="GO:0043565">
    <property type="term" value="F:sequence-specific DNA binding"/>
    <property type="evidence" value="ECO:0007669"/>
    <property type="project" value="InterPro"/>
</dbReference>
<dbReference type="InterPro" id="IPR018060">
    <property type="entry name" value="HTH_AraC"/>
</dbReference>
<dbReference type="InParanoid" id="W0RUM5"/>
<keyword evidence="2" id="KW-0238">DNA-binding</keyword>
<name>W0RUM5_9BACT</name>
<accession>W0RUM5</accession>
<dbReference type="Pfam" id="PF12852">
    <property type="entry name" value="Cupin_6"/>
    <property type="match status" value="1"/>
</dbReference>
<feature type="domain" description="HTH araC/xylS-type" evidence="4">
    <location>
        <begin position="214"/>
        <end position="315"/>
    </location>
</feature>
<dbReference type="SMART" id="SM00342">
    <property type="entry name" value="HTH_ARAC"/>
    <property type="match status" value="1"/>
</dbReference>
<evidence type="ECO:0000259" key="4">
    <source>
        <dbReference type="PROSITE" id="PS01124"/>
    </source>
</evidence>
<dbReference type="Pfam" id="PF12833">
    <property type="entry name" value="HTH_18"/>
    <property type="match status" value="1"/>
</dbReference>
<geneLocation type="plasmid" evidence="5 6">
    <name>2</name>
</geneLocation>
<evidence type="ECO:0000256" key="1">
    <source>
        <dbReference type="ARBA" id="ARBA00023015"/>
    </source>
</evidence>
<dbReference type="PANTHER" id="PTHR11019:SF159">
    <property type="entry name" value="TRANSCRIPTIONAL REGULATOR-RELATED"/>
    <property type="match status" value="1"/>
</dbReference>
<reference evidence="5 6" key="1">
    <citation type="journal article" date="2014" name="Genome Announc.">
        <title>Genome Sequence and Methylome of Soil Bacterium Gemmatirosa kalamazoonensis KBS708T, a Member of the Rarely Cultivated Gemmatimonadetes Phylum.</title>
        <authorList>
            <person name="Debruyn J.M."/>
            <person name="Radosevich M."/>
            <person name="Wommack K.E."/>
            <person name="Polson S.W."/>
            <person name="Hauser L.J."/>
            <person name="Fawaz M.N."/>
            <person name="Korlach J."/>
            <person name="Tsai Y.C."/>
        </authorList>
    </citation>
    <scope>NUCLEOTIDE SEQUENCE [LARGE SCALE GENOMIC DNA]</scope>
    <source>
        <strain evidence="5 6">KBS708</strain>
        <plasmid evidence="6">Plasmid 2</plasmid>
    </source>
</reference>
<keyword evidence="3" id="KW-0804">Transcription</keyword>
<dbReference type="PATRIC" id="fig|861299.3.peg.5774"/>
<evidence type="ECO:0000256" key="2">
    <source>
        <dbReference type="ARBA" id="ARBA00023125"/>
    </source>
</evidence>
<dbReference type="SUPFAM" id="SSF46689">
    <property type="entry name" value="Homeodomain-like"/>
    <property type="match status" value="1"/>
</dbReference>
<dbReference type="EMBL" id="CP007130">
    <property type="protein sequence ID" value="AHG93268.1"/>
    <property type="molecule type" value="Genomic_DNA"/>
</dbReference>
<dbReference type="eggNOG" id="COG2207">
    <property type="taxonomic scope" value="Bacteria"/>
</dbReference>
<gene>
    <name evidence="5" type="ORF">J421_5733</name>
</gene>
<dbReference type="OrthoDB" id="9789899at2"/>
<dbReference type="GO" id="GO:0003700">
    <property type="term" value="F:DNA-binding transcription factor activity"/>
    <property type="evidence" value="ECO:0007669"/>
    <property type="project" value="InterPro"/>
</dbReference>
<dbReference type="RefSeq" id="WP_025414575.1">
    <property type="nucleotide sequence ID" value="NZ_CP007130.1"/>
</dbReference>
<dbReference type="KEGG" id="gba:J421_5733"/>
<protein>
    <submittedName>
        <fullName evidence="5">Helix-turn-helix, AraC domain-containing protein</fullName>
    </submittedName>
</protein>
<evidence type="ECO:0000313" key="5">
    <source>
        <dbReference type="EMBL" id="AHG93268.1"/>
    </source>
</evidence>
<dbReference type="Gene3D" id="1.10.10.60">
    <property type="entry name" value="Homeodomain-like"/>
    <property type="match status" value="2"/>
</dbReference>